<dbReference type="Gene3D" id="2.40.50.100">
    <property type="match status" value="1"/>
</dbReference>
<dbReference type="Pfam" id="PF25917">
    <property type="entry name" value="BSH_RND"/>
    <property type="match status" value="1"/>
</dbReference>
<accession>R9GWX5</accession>
<keyword evidence="4" id="KW-0812">Transmembrane</keyword>
<keyword evidence="4" id="KW-1133">Transmembrane helix</keyword>
<feature type="domain" description="Multidrug resistance protein MdtA-like barrel-sandwich hybrid" evidence="6">
    <location>
        <begin position="78"/>
        <end position="198"/>
    </location>
</feature>
<protein>
    <submittedName>
        <fullName evidence="9">Putative Co/Zn/Cd efflux system membrane fusion protein</fullName>
    </submittedName>
</protein>
<evidence type="ECO:0000256" key="4">
    <source>
        <dbReference type="SAM" id="Phobius"/>
    </source>
</evidence>
<dbReference type="eggNOG" id="COG0845">
    <property type="taxonomic scope" value="Bacteria"/>
</dbReference>
<dbReference type="AlphaFoldDB" id="R9GWX5"/>
<gene>
    <name evidence="9" type="ORF">ADIARSV_3349</name>
</gene>
<dbReference type="EMBL" id="AQPN01000113">
    <property type="protein sequence ID" value="EOR93464.1"/>
    <property type="molecule type" value="Genomic_DNA"/>
</dbReference>
<keyword evidence="4" id="KW-0472">Membrane</keyword>
<keyword evidence="10" id="KW-1185">Reference proteome</keyword>
<evidence type="ECO:0000313" key="9">
    <source>
        <dbReference type="EMBL" id="EOR93464.1"/>
    </source>
</evidence>
<evidence type="ECO:0000256" key="1">
    <source>
        <dbReference type="ARBA" id="ARBA00004196"/>
    </source>
</evidence>
<comment type="subcellular location">
    <subcellularLocation>
        <location evidence="1">Cell envelope</location>
    </subcellularLocation>
</comment>
<dbReference type="PANTHER" id="PTHR30469">
    <property type="entry name" value="MULTIDRUG RESISTANCE PROTEIN MDTA"/>
    <property type="match status" value="1"/>
</dbReference>
<dbReference type="InterPro" id="IPR058792">
    <property type="entry name" value="Beta-barrel_RND_2"/>
</dbReference>
<feature type="transmembrane region" description="Helical" evidence="4">
    <location>
        <begin position="6"/>
        <end position="23"/>
    </location>
</feature>
<dbReference type="Pfam" id="PF25954">
    <property type="entry name" value="Beta-barrel_RND_2"/>
    <property type="match status" value="1"/>
</dbReference>
<dbReference type="PATRIC" id="fig|1150600.3.peg.3318"/>
<dbReference type="Gene3D" id="2.40.30.170">
    <property type="match status" value="1"/>
</dbReference>
<dbReference type="Proteomes" id="UP000014174">
    <property type="component" value="Unassembled WGS sequence"/>
</dbReference>
<proteinExistence type="inferred from homology"/>
<keyword evidence="3" id="KW-0813">Transport</keyword>
<feature type="domain" description="Multidrug resistance protein MdtA-like C-terminal permuted SH3" evidence="8">
    <location>
        <begin position="285"/>
        <end position="341"/>
    </location>
</feature>
<dbReference type="SUPFAM" id="SSF111369">
    <property type="entry name" value="HlyD-like secretion proteins"/>
    <property type="match status" value="1"/>
</dbReference>
<dbReference type="Gene3D" id="2.40.420.20">
    <property type="match status" value="1"/>
</dbReference>
<evidence type="ECO:0000259" key="8">
    <source>
        <dbReference type="Pfam" id="PF25967"/>
    </source>
</evidence>
<evidence type="ECO:0000259" key="7">
    <source>
        <dbReference type="Pfam" id="PF25954"/>
    </source>
</evidence>
<organism evidence="9 10">
    <name type="scientific">Arcticibacter svalbardensis MN12-7</name>
    <dbReference type="NCBI Taxonomy" id="1150600"/>
    <lineage>
        <taxon>Bacteria</taxon>
        <taxon>Pseudomonadati</taxon>
        <taxon>Bacteroidota</taxon>
        <taxon>Sphingobacteriia</taxon>
        <taxon>Sphingobacteriales</taxon>
        <taxon>Sphingobacteriaceae</taxon>
        <taxon>Arcticibacter</taxon>
    </lineage>
</organism>
<dbReference type="PANTHER" id="PTHR30469:SF15">
    <property type="entry name" value="HLYD FAMILY OF SECRETION PROTEINS"/>
    <property type="match status" value="1"/>
</dbReference>
<dbReference type="InterPro" id="IPR058627">
    <property type="entry name" value="MdtA-like_C"/>
</dbReference>
<dbReference type="RefSeq" id="WP_016196578.1">
    <property type="nucleotide sequence ID" value="NZ_AQPN01000113.1"/>
</dbReference>
<evidence type="ECO:0000259" key="6">
    <source>
        <dbReference type="Pfam" id="PF25917"/>
    </source>
</evidence>
<evidence type="ECO:0000256" key="2">
    <source>
        <dbReference type="ARBA" id="ARBA00009477"/>
    </source>
</evidence>
<evidence type="ECO:0000256" key="3">
    <source>
        <dbReference type="ARBA" id="ARBA00022448"/>
    </source>
</evidence>
<dbReference type="Pfam" id="PF25967">
    <property type="entry name" value="RND-MFP_C"/>
    <property type="match status" value="1"/>
</dbReference>
<feature type="domain" description="Multidrug resistance protein MdtA-like alpha-helical hairpin" evidence="5">
    <location>
        <begin position="114"/>
        <end position="161"/>
    </location>
</feature>
<dbReference type="NCBIfam" id="TIGR01730">
    <property type="entry name" value="RND_mfp"/>
    <property type="match status" value="1"/>
</dbReference>
<dbReference type="OrthoDB" id="9784685at2"/>
<feature type="domain" description="CusB-like beta-barrel" evidence="7">
    <location>
        <begin position="205"/>
        <end position="276"/>
    </location>
</feature>
<comment type="similarity">
    <text evidence="2">Belongs to the membrane fusion protein (MFP) (TC 8.A.1) family.</text>
</comment>
<comment type="caution">
    <text evidence="9">The sequence shown here is derived from an EMBL/GenBank/DDBJ whole genome shotgun (WGS) entry which is preliminary data.</text>
</comment>
<reference evidence="9 10" key="1">
    <citation type="journal article" date="2013" name="Genome Announc.">
        <title>Draft Genome Sequence of Arcticibacter svalbardensis Strain MN12-7T, a Member of the Family Sphingobacteriaceae Isolated from an Arctic Soil Sample.</title>
        <authorList>
            <person name="Shivaji S."/>
            <person name="Ara S."/>
            <person name="Prasad S."/>
            <person name="Manasa B.P."/>
            <person name="Begum Z."/>
            <person name="Singh A."/>
            <person name="Kumar Pinnaka A."/>
        </authorList>
    </citation>
    <scope>NUCLEOTIDE SEQUENCE [LARGE SCALE GENOMIC DNA]</scope>
    <source>
        <strain evidence="9 10">MN12-7</strain>
    </source>
</reference>
<dbReference type="InterPro" id="IPR058624">
    <property type="entry name" value="MdtA-like_HH"/>
</dbReference>
<dbReference type="GO" id="GO:0015562">
    <property type="term" value="F:efflux transmembrane transporter activity"/>
    <property type="evidence" value="ECO:0007669"/>
    <property type="project" value="TreeGrafter"/>
</dbReference>
<dbReference type="Gene3D" id="1.10.287.470">
    <property type="entry name" value="Helix hairpin bin"/>
    <property type="match status" value="1"/>
</dbReference>
<evidence type="ECO:0000259" key="5">
    <source>
        <dbReference type="Pfam" id="PF25876"/>
    </source>
</evidence>
<dbReference type="STRING" id="1150600.ADIARSV_3349"/>
<dbReference type="GO" id="GO:1990281">
    <property type="term" value="C:efflux pump complex"/>
    <property type="evidence" value="ECO:0007669"/>
    <property type="project" value="TreeGrafter"/>
</dbReference>
<dbReference type="InterPro" id="IPR058625">
    <property type="entry name" value="MdtA-like_BSH"/>
</dbReference>
<evidence type="ECO:0000313" key="10">
    <source>
        <dbReference type="Proteomes" id="UP000014174"/>
    </source>
</evidence>
<name>R9GWX5_9SPHI</name>
<dbReference type="Pfam" id="PF25876">
    <property type="entry name" value="HH_MFP_RND"/>
    <property type="match status" value="1"/>
</dbReference>
<sequence>MKRNTIISIIGVLAAFVLIGWVLQNNKKKNAAKTAVVAEGSSGAVAVRTIKVGKKEVELDFSSNGTFEANQQLVLSAENSGRVTRIAVDEGDHVSKGQVLARIDNELLNVDTETADANYENAVRDLSRYESSFKTGGVTRQQLDNARLKVRTTQASVQSSKRKSRDANIKAPFSGVINKRSIEQGSYVSPGTALFEIVDVSKLKLNVTANESQVVNLKNGDMVSIKSTIFPDKDFKGKISFIASKADNSLNFPVQIELINNGTNQLRAGMYGTAVFSFPQQAAIITVPRGAFVGSVNSNKVFMLENNNKAVERKVVTGRIIGESVEILEGLKVGETIIVSGQINLVNGSLVENIK</sequence>
<dbReference type="InterPro" id="IPR006143">
    <property type="entry name" value="RND_pump_MFP"/>
</dbReference>